<feature type="transmembrane region" description="Helical" evidence="5">
    <location>
        <begin position="17"/>
        <end position="37"/>
    </location>
</feature>
<proteinExistence type="predicted"/>
<reference evidence="6 7" key="1">
    <citation type="journal article" date="2015" name="Genome Biol.">
        <title>Comparative genomics of Steinernema reveals deeply conserved gene regulatory networks.</title>
        <authorList>
            <person name="Dillman A.R."/>
            <person name="Macchietto M."/>
            <person name="Porter C.F."/>
            <person name="Rogers A."/>
            <person name="Williams B."/>
            <person name="Antoshechkin I."/>
            <person name="Lee M.M."/>
            <person name="Goodwin Z."/>
            <person name="Lu X."/>
            <person name="Lewis E.E."/>
            <person name="Goodrich-Blair H."/>
            <person name="Stock S.P."/>
            <person name="Adams B.J."/>
            <person name="Sternberg P.W."/>
            <person name="Mortazavi A."/>
        </authorList>
    </citation>
    <scope>NUCLEOTIDE SEQUENCE [LARGE SCALE GENOMIC DNA]</scope>
    <source>
        <strain evidence="6 7">ALL</strain>
    </source>
</reference>
<evidence type="ECO:0000256" key="3">
    <source>
        <dbReference type="ARBA" id="ARBA00022989"/>
    </source>
</evidence>
<feature type="transmembrane region" description="Helical" evidence="5">
    <location>
        <begin position="49"/>
        <end position="68"/>
    </location>
</feature>
<keyword evidence="3 5" id="KW-1133">Transmembrane helix</keyword>
<evidence type="ECO:0000256" key="5">
    <source>
        <dbReference type="SAM" id="Phobius"/>
    </source>
</evidence>
<dbReference type="AlphaFoldDB" id="A0A4U8USE7"/>
<evidence type="ECO:0000256" key="4">
    <source>
        <dbReference type="ARBA" id="ARBA00023136"/>
    </source>
</evidence>
<evidence type="ECO:0000256" key="1">
    <source>
        <dbReference type="ARBA" id="ARBA00004141"/>
    </source>
</evidence>
<dbReference type="InterPro" id="IPR052854">
    <property type="entry name" value="Serpentine_rcpt_epsilon"/>
</dbReference>
<keyword evidence="7" id="KW-1185">Reference proteome</keyword>
<dbReference type="PANTHER" id="PTHR47518:SF9">
    <property type="entry name" value="SERPENTINE RECEPTOR, CLASS T"/>
    <property type="match status" value="1"/>
</dbReference>
<dbReference type="InterPro" id="IPR019408">
    <property type="entry name" value="7TM_GPCR_serpentine_rcpt_Srab"/>
</dbReference>
<name>A0A4U8USE7_STECR</name>
<dbReference type="PANTHER" id="PTHR47518">
    <property type="entry name" value="SERPENTINE RECEPTOR CLASS EPSILON-13-RELATED"/>
    <property type="match status" value="1"/>
</dbReference>
<feature type="transmembrane region" description="Helical" evidence="5">
    <location>
        <begin position="153"/>
        <end position="178"/>
    </location>
</feature>
<accession>A0A4U8USE7</accession>
<dbReference type="EMBL" id="AZBU02000001">
    <property type="protein sequence ID" value="TMS34628.1"/>
    <property type="molecule type" value="Genomic_DNA"/>
</dbReference>
<comment type="subcellular location">
    <subcellularLocation>
        <location evidence="1">Membrane</location>
        <topology evidence="1">Multi-pass membrane protein</topology>
    </subcellularLocation>
</comment>
<keyword evidence="4 5" id="KW-0472">Membrane</keyword>
<gene>
    <name evidence="6" type="ORF">L596_002176</name>
</gene>
<comment type="caution">
    <text evidence="6">The sequence shown here is derived from an EMBL/GenBank/DDBJ whole genome shotgun (WGS) entry which is preliminary data.</text>
</comment>
<sequence length="267" mass="31339">MIDIVYCFILVRLGRTFYFALLSNFGMITVERLIATIWHKTYEHGRSKLLTFTLMVGSYFPNICMLYYEVQHFYQLINSGMHLVGYCTSEIFDEIFYNPYPDFTATAVMIAYSSFTLIGFCFVRVYNCIKMQNIGTALTGRYQLRENINTSSFVAPLAFVFTVLNLISIIIIKCFNWISATSDDKLTVFAICKEATSLWIPIFSLCYPLLLLYHRKKEAEGNSRWLRFVRRASNIKSHFDSLVNRWWLWPGTRFSRRIRVFPYVPQS</sequence>
<evidence type="ECO:0000256" key="2">
    <source>
        <dbReference type="ARBA" id="ARBA00022692"/>
    </source>
</evidence>
<evidence type="ECO:0000313" key="6">
    <source>
        <dbReference type="EMBL" id="TMS34628.1"/>
    </source>
</evidence>
<keyword evidence="2 5" id="KW-0812">Transmembrane</keyword>
<dbReference type="Proteomes" id="UP000298663">
    <property type="component" value="Unassembled WGS sequence"/>
</dbReference>
<feature type="transmembrane region" description="Helical" evidence="5">
    <location>
        <begin position="198"/>
        <end position="214"/>
    </location>
</feature>
<protein>
    <recommendedName>
        <fullName evidence="8">G-protein coupled receptors family 1 profile domain-containing protein</fullName>
    </recommendedName>
</protein>
<evidence type="ECO:0008006" key="8">
    <source>
        <dbReference type="Google" id="ProtNLM"/>
    </source>
</evidence>
<reference evidence="6 7" key="2">
    <citation type="journal article" date="2019" name="G3 (Bethesda)">
        <title>Hybrid Assembly of the Genome of the Entomopathogenic Nematode Steinernema carpocapsae Identifies the X-Chromosome.</title>
        <authorList>
            <person name="Serra L."/>
            <person name="Macchietto M."/>
            <person name="Macias-Munoz A."/>
            <person name="McGill C.J."/>
            <person name="Rodriguez I.M."/>
            <person name="Rodriguez B."/>
            <person name="Murad R."/>
            <person name="Mortazavi A."/>
        </authorList>
    </citation>
    <scope>NUCLEOTIDE SEQUENCE [LARGE SCALE GENOMIC DNA]</scope>
    <source>
        <strain evidence="6 7">ALL</strain>
    </source>
</reference>
<organism evidence="6 7">
    <name type="scientific">Steinernema carpocapsae</name>
    <name type="common">Entomopathogenic nematode</name>
    <dbReference type="NCBI Taxonomy" id="34508"/>
    <lineage>
        <taxon>Eukaryota</taxon>
        <taxon>Metazoa</taxon>
        <taxon>Ecdysozoa</taxon>
        <taxon>Nematoda</taxon>
        <taxon>Chromadorea</taxon>
        <taxon>Rhabditida</taxon>
        <taxon>Tylenchina</taxon>
        <taxon>Panagrolaimomorpha</taxon>
        <taxon>Strongyloidoidea</taxon>
        <taxon>Steinernematidae</taxon>
        <taxon>Steinernema</taxon>
    </lineage>
</organism>
<dbReference type="Pfam" id="PF10292">
    <property type="entry name" value="7TM_GPCR_Srab"/>
    <property type="match status" value="1"/>
</dbReference>
<dbReference type="OrthoDB" id="5794765at2759"/>
<evidence type="ECO:0000313" key="7">
    <source>
        <dbReference type="Proteomes" id="UP000298663"/>
    </source>
</evidence>
<dbReference type="GO" id="GO:0016020">
    <property type="term" value="C:membrane"/>
    <property type="evidence" value="ECO:0007669"/>
    <property type="project" value="UniProtKB-SubCell"/>
</dbReference>
<feature type="transmembrane region" description="Helical" evidence="5">
    <location>
        <begin position="103"/>
        <end position="123"/>
    </location>
</feature>